<dbReference type="InterPro" id="IPR038332">
    <property type="entry name" value="PPE_sf"/>
</dbReference>
<dbReference type="Proteomes" id="UP000466396">
    <property type="component" value="Chromosome"/>
</dbReference>
<proteinExistence type="predicted"/>
<dbReference type="InterPro" id="IPR000084">
    <property type="entry name" value="PE-PGRS_N"/>
</dbReference>
<accession>A0A7I7NHW8</accession>
<evidence type="ECO:0000313" key="4">
    <source>
        <dbReference type="Proteomes" id="UP000466396"/>
    </source>
</evidence>
<dbReference type="SUPFAM" id="SSF140459">
    <property type="entry name" value="PE/PPE dimer-like"/>
    <property type="match status" value="1"/>
</dbReference>
<dbReference type="KEGG" id="mlj:MLAC_15400"/>
<dbReference type="AlphaFoldDB" id="A0A7I7NHW8"/>
<gene>
    <name evidence="3" type="ORF">MLAC_15400</name>
</gene>
<organism evidence="3 4">
    <name type="scientific">Mycobacterium lacus</name>
    <dbReference type="NCBI Taxonomy" id="169765"/>
    <lineage>
        <taxon>Bacteria</taxon>
        <taxon>Bacillati</taxon>
        <taxon>Actinomycetota</taxon>
        <taxon>Actinomycetes</taxon>
        <taxon>Mycobacteriales</taxon>
        <taxon>Mycobacteriaceae</taxon>
        <taxon>Mycobacterium</taxon>
    </lineage>
</organism>
<feature type="domain" description="PE" evidence="2">
    <location>
        <begin position="16"/>
        <end position="106"/>
    </location>
</feature>
<feature type="compositionally biased region" description="Low complexity" evidence="1">
    <location>
        <begin position="153"/>
        <end position="165"/>
    </location>
</feature>
<evidence type="ECO:0000313" key="3">
    <source>
        <dbReference type="EMBL" id="BBX96246.1"/>
    </source>
</evidence>
<dbReference type="EMBL" id="AP022581">
    <property type="protein sequence ID" value="BBX96246.1"/>
    <property type="molecule type" value="Genomic_DNA"/>
</dbReference>
<dbReference type="Pfam" id="PF00934">
    <property type="entry name" value="PE"/>
    <property type="match status" value="1"/>
</dbReference>
<evidence type="ECO:0000259" key="2">
    <source>
        <dbReference type="Pfam" id="PF00934"/>
    </source>
</evidence>
<evidence type="ECO:0000256" key="1">
    <source>
        <dbReference type="SAM" id="MobiDB-lite"/>
    </source>
</evidence>
<feature type="region of interest" description="Disordered" evidence="1">
    <location>
        <begin position="130"/>
        <end position="165"/>
    </location>
</feature>
<protein>
    <recommendedName>
        <fullName evidence="2">PE domain-containing protein</fullName>
    </recommendedName>
</protein>
<name>A0A7I7NHW8_9MYCO</name>
<sequence>MVTAVVGREGIGMSFVFTAPEMVTAAAGELAGIRSALGEATAAAAGPTTGVLAAGADEVSAAISQVFGSFGQEFQALSAQAAVFHDEFVSLLNSGAAAYLRTEAANAAAGAPALLNDFGATVAGRTKRLSRIRPPTCKPSAAPYPLTRRLSCASSSPTRRPTARR</sequence>
<reference evidence="3 4" key="1">
    <citation type="journal article" date="2019" name="Emerg. Microbes Infect.">
        <title>Comprehensive subspecies identification of 175 nontuberculous mycobacteria species based on 7547 genomic profiles.</title>
        <authorList>
            <person name="Matsumoto Y."/>
            <person name="Kinjo T."/>
            <person name="Motooka D."/>
            <person name="Nabeya D."/>
            <person name="Jung N."/>
            <person name="Uechi K."/>
            <person name="Horii T."/>
            <person name="Iida T."/>
            <person name="Fujita J."/>
            <person name="Nakamura S."/>
        </authorList>
    </citation>
    <scope>NUCLEOTIDE SEQUENCE [LARGE SCALE GENOMIC DNA]</scope>
    <source>
        <strain evidence="3 4">JCM 15657</strain>
    </source>
</reference>
<dbReference type="FunFam" id="1.10.287.850:FF:000001">
    <property type="entry name" value="PE_PGRS39"/>
    <property type="match status" value="1"/>
</dbReference>
<dbReference type="Gene3D" id="1.10.287.850">
    <property type="entry name" value="HP0062-like domain"/>
    <property type="match status" value="1"/>
</dbReference>
<keyword evidence="4" id="KW-1185">Reference proteome</keyword>